<proteinExistence type="predicted"/>
<dbReference type="AlphaFoldDB" id="A0A1F5NSB4"/>
<accession>A0A1F5NSB4</accession>
<dbReference type="EMBL" id="MFEJ01000007">
    <property type="protein sequence ID" value="OGE80561.1"/>
    <property type="molecule type" value="Genomic_DNA"/>
</dbReference>
<reference evidence="1 2" key="1">
    <citation type="journal article" date="2016" name="Nat. Commun.">
        <title>Thousands of microbial genomes shed light on interconnected biogeochemical processes in an aquifer system.</title>
        <authorList>
            <person name="Anantharaman K."/>
            <person name="Brown C.T."/>
            <person name="Hug L.A."/>
            <person name="Sharon I."/>
            <person name="Castelle C.J."/>
            <person name="Probst A.J."/>
            <person name="Thomas B.C."/>
            <person name="Singh A."/>
            <person name="Wilkins M.J."/>
            <person name="Karaoz U."/>
            <person name="Brodie E.L."/>
            <person name="Williams K.H."/>
            <person name="Hubbard S.S."/>
            <person name="Banfield J.F."/>
        </authorList>
    </citation>
    <scope>NUCLEOTIDE SEQUENCE [LARGE SCALE GENOMIC DNA]</scope>
</reference>
<comment type="caution">
    <text evidence="1">The sequence shown here is derived from an EMBL/GenBank/DDBJ whole genome shotgun (WGS) entry which is preliminary data.</text>
</comment>
<dbReference type="Proteomes" id="UP000176233">
    <property type="component" value="Unassembled WGS sequence"/>
</dbReference>
<sequence>MIIKVNALTAGQFASLGKFLASTANRPPKPEIAEFADLKNRFLESENTAEGTRILDHFCTLVSARSSKEILGGMDVVLRVATCLKGTPGINGVIIKKKRTDILKKPRRRVHAALMLKLCNSVGLFET</sequence>
<protein>
    <submittedName>
        <fullName evidence="1">Uncharacterized protein</fullName>
    </submittedName>
</protein>
<evidence type="ECO:0000313" key="2">
    <source>
        <dbReference type="Proteomes" id="UP000176233"/>
    </source>
</evidence>
<organism evidence="1 2">
    <name type="scientific">Candidatus Doudnabacteria bacterium RIFCSPHIGHO2_01_FULL_45_18</name>
    <dbReference type="NCBI Taxonomy" id="1817823"/>
    <lineage>
        <taxon>Bacteria</taxon>
        <taxon>Candidatus Doudnaibacteriota</taxon>
    </lineage>
</organism>
<evidence type="ECO:0000313" key="1">
    <source>
        <dbReference type="EMBL" id="OGE80561.1"/>
    </source>
</evidence>
<gene>
    <name evidence="1" type="ORF">A2660_00155</name>
</gene>
<name>A0A1F5NSB4_9BACT</name>